<protein>
    <submittedName>
        <fullName evidence="1">Uncharacterized protein</fullName>
    </submittedName>
</protein>
<evidence type="ECO:0000313" key="1">
    <source>
        <dbReference type="EMBL" id="RZO77351.1"/>
    </source>
</evidence>
<sequence>MMGRLKATKSNNMLKAFLLFLVSAYSFGEIEFSGHVKTFMVTQEALYEEPRTYQSQNNVRFMLDDQEANLAWELHYQINPIFMSRQLSAEQSDLIQTERRYRFGDITQIIGEVNPKHFFIQNLDRLNVQLRLAKGDLTLGRQAISFGSARVINPTDIFIPFDAIVFDQEYRVGVDAIRYQSPLGELGEFDLGIVFGSSRNESAAFLQLSNNYWGKDLQFTISRFDEQNLLGAGLQTAIGQFGFWFEIAKVYGQREYTRISSGFDYAFSERAFGQIEYHYNGANIDKHRDREENYKNPRLPAGIFLFGEHYLIPSFNYQLGPLWNLALQGIFNISDDSSFLSLAASYSVKANVDANITYYRFHGDKNNSEYGLNPDMAYLGLSYYF</sequence>
<name>A0A520S4H9_9GAMM</name>
<organism evidence="1 2">
    <name type="scientific">OM182 bacterium</name>
    <dbReference type="NCBI Taxonomy" id="2510334"/>
    <lineage>
        <taxon>Bacteria</taxon>
        <taxon>Pseudomonadati</taxon>
        <taxon>Pseudomonadota</taxon>
        <taxon>Gammaproteobacteria</taxon>
        <taxon>OMG group</taxon>
        <taxon>OM182 clade</taxon>
    </lineage>
</organism>
<comment type="caution">
    <text evidence="1">The sequence shown here is derived from an EMBL/GenBank/DDBJ whole genome shotgun (WGS) entry which is preliminary data.</text>
</comment>
<accession>A0A520S4H9</accession>
<evidence type="ECO:0000313" key="2">
    <source>
        <dbReference type="Proteomes" id="UP000316199"/>
    </source>
</evidence>
<gene>
    <name evidence="1" type="ORF">EVA68_01820</name>
</gene>
<dbReference type="EMBL" id="SHAG01000003">
    <property type="protein sequence ID" value="RZO77351.1"/>
    <property type="molecule type" value="Genomic_DNA"/>
</dbReference>
<dbReference type="Proteomes" id="UP000316199">
    <property type="component" value="Unassembled WGS sequence"/>
</dbReference>
<reference evidence="1 2" key="1">
    <citation type="submission" date="2019-02" db="EMBL/GenBank/DDBJ databases">
        <title>Prokaryotic population dynamics and viral predation in marine succession experiment using metagenomics: the confinement effect.</title>
        <authorList>
            <person name="Haro-Moreno J.M."/>
            <person name="Rodriguez-Valera F."/>
            <person name="Lopez-Perez M."/>
        </authorList>
    </citation>
    <scope>NUCLEOTIDE SEQUENCE [LARGE SCALE GENOMIC DNA]</scope>
    <source>
        <strain evidence="1">MED-G157</strain>
    </source>
</reference>
<dbReference type="AlphaFoldDB" id="A0A520S4H9"/>
<proteinExistence type="predicted"/>
<dbReference type="SUPFAM" id="SSF56935">
    <property type="entry name" value="Porins"/>
    <property type="match status" value="1"/>
</dbReference>